<keyword evidence="1" id="KW-1133">Transmembrane helix</keyword>
<organism evidence="2">
    <name type="scientific">Anguilla anguilla</name>
    <name type="common">European freshwater eel</name>
    <name type="synonym">Muraena anguilla</name>
    <dbReference type="NCBI Taxonomy" id="7936"/>
    <lineage>
        <taxon>Eukaryota</taxon>
        <taxon>Metazoa</taxon>
        <taxon>Chordata</taxon>
        <taxon>Craniata</taxon>
        <taxon>Vertebrata</taxon>
        <taxon>Euteleostomi</taxon>
        <taxon>Actinopterygii</taxon>
        <taxon>Neopterygii</taxon>
        <taxon>Teleostei</taxon>
        <taxon>Anguilliformes</taxon>
        <taxon>Anguillidae</taxon>
        <taxon>Anguilla</taxon>
    </lineage>
</organism>
<reference evidence="2" key="1">
    <citation type="submission" date="2014-11" db="EMBL/GenBank/DDBJ databases">
        <authorList>
            <person name="Amaro Gonzalez C."/>
        </authorList>
    </citation>
    <scope>NUCLEOTIDE SEQUENCE</scope>
</reference>
<name>A0A0E9VWW6_ANGAN</name>
<proteinExistence type="predicted"/>
<dbReference type="EMBL" id="GBXM01026844">
    <property type="protein sequence ID" value="JAH81733.1"/>
    <property type="molecule type" value="Transcribed_RNA"/>
</dbReference>
<evidence type="ECO:0000313" key="2">
    <source>
        <dbReference type="EMBL" id="JAH81733.1"/>
    </source>
</evidence>
<evidence type="ECO:0000256" key="1">
    <source>
        <dbReference type="SAM" id="Phobius"/>
    </source>
</evidence>
<protein>
    <submittedName>
        <fullName evidence="2">Uncharacterized protein</fullName>
    </submittedName>
</protein>
<feature type="transmembrane region" description="Helical" evidence="1">
    <location>
        <begin position="7"/>
        <end position="24"/>
    </location>
</feature>
<keyword evidence="1" id="KW-0472">Membrane</keyword>
<dbReference type="AlphaFoldDB" id="A0A0E9VWW6"/>
<sequence length="25" mass="2789">MSITRNVILTLTVAPFTLILLVFVL</sequence>
<keyword evidence="1" id="KW-0812">Transmembrane</keyword>
<accession>A0A0E9VWW6</accession>
<reference evidence="2" key="2">
    <citation type="journal article" date="2015" name="Fish Shellfish Immunol.">
        <title>Early steps in the European eel (Anguilla anguilla)-Vibrio vulnificus interaction in the gills: Role of the RtxA13 toxin.</title>
        <authorList>
            <person name="Callol A."/>
            <person name="Pajuelo D."/>
            <person name="Ebbesson L."/>
            <person name="Teles M."/>
            <person name="MacKenzie S."/>
            <person name="Amaro C."/>
        </authorList>
    </citation>
    <scope>NUCLEOTIDE SEQUENCE</scope>
</reference>